<dbReference type="Pfam" id="PF00440">
    <property type="entry name" value="TetR_N"/>
    <property type="match status" value="1"/>
</dbReference>
<sequence>MTTRPIRGNPGRPSGQGKEQVRSDLLHAARRHFLSRDFKAVSVKQIAETAGVNGAMVNYYFGGKQGLYMAMVDGMLSEVEANLRAPDPGTKINLADFSDSYCQLLAQNPWWPNFIVREVLFSEGKIREAIIKKFSDVMGALLIEYAKQEIADGYFRSDLDPRLTIISFISMTIFPFLARPVMEKVFQLEFNESTAEDISAHNIRVFMHGVAAGKHSGEEM</sequence>
<evidence type="ECO:0000256" key="3">
    <source>
        <dbReference type="ARBA" id="ARBA00023163"/>
    </source>
</evidence>
<protein>
    <recommendedName>
        <fullName evidence="5">HTH tetR-type domain-containing protein</fullName>
    </recommendedName>
</protein>
<feature type="region of interest" description="Disordered" evidence="4">
    <location>
        <begin position="1"/>
        <end position="21"/>
    </location>
</feature>
<dbReference type="PANTHER" id="PTHR30055:SF234">
    <property type="entry name" value="HTH-TYPE TRANSCRIPTIONAL REGULATOR BETI"/>
    <property type="match status" value="1"/>
</dbReference>
<dbReference type="GO" id="GO:0000976">
    <property type="term" value="F:transcription cis-regulatory region binding"/>
    <property type="evidence" value="ECO:0007669"/>
    <property type="project" value="TreeGrafter"/>
</dbReference>
<dbReference type="InterPro" id="IPR050109">
    <property type="entry name" value="HTH-type_TetR-like_transc_reg"/>
</dbReference>
<dbReference type="Gene3D" id="1.10.357.10">
    <property type="entry name" value="Tetracycline Repressor, domain 2"/>
    <property type="match status" value="1"/>
</dbReference>
<dbReference type="InterPro" id="IPR036271">
    <property type="entry name" value="Tet_transcr_reg_TetR-rel_C_sf"/>
</dbReference>
<dbReference type="PROSITE" id="PS50977">
    <property type="entry name" value="HTH_TETR_2"/>
    <property type="match status" value="1"/>
</dbReference>
<evidence type="ECO:0000256" key="4">
    <source>
        <dbReference type="SAM" id="MobiDB-lite"/>
    </source>
</evidence>
<proteinExistence type="predicted"/>
<dbReference type="InterPro" id="IPR009057">
    <property type="entry name" value="Homeodomain-like_sf"/>
</dbReference>
<keyword evidence="2" id="KW-0238">DNA-binding</keyword>
<dbReference type="AlphaFoldDB" id="A0A381NLE7"/>
<reference evidence="6" key="1">
    <citation type="submission" date="2018-05" db="EMBL/GenBank/DDBJ databases">
        <authorList>
            <person name="Lanie J.A."/>
            <person name="Ng W.-L."/>
            <person name="Kazmierczak K.M."/>
            <person name="Andrzejewski T.M."/>
            <person name="Davidsen T.M."/>
            <person name="Wayne K.J."/>
            <person name="Tettelin H."/>
            <person name="Glass J.I."/>
            <person name="Rusch D."/>
            <person name="Podicherti R."/>
            <person name="Tsui H.-C.T."/>
            <person name="Winkler M.E."/>
        </authorList>
    </citation>
    <scope>NUCLEOTIDE SEQUENCE</scope>
</reference>
<keyword evidence="3" id="KW-0804">Transcription</keyword>
<dbReference type="GO" id="GO:0003700">
    <property type="term" value="F:DNA-binding transcription factor activity"/>
    <property type="evidence" value="ECO:0007669"/>
    <property type="project" value="TreeGrafter"/>
</dbReference>
<dbReference type="SUPFAM" id="SSF48498">
    <property type="entry name" value="Tetracyclin repressor-like, C-terminal domain"/>
    <property type="match status" value="1"/>
</dbReference>
<accession>A0A381NLE7</accession>
<feature type="domain" description="HTH tetR-type" evidence="5">
    <location>
        <begin position="19"/>
        <end position="79"/>
    </location>
</feature>
<evidence type="ECO:0000259" key="5">
    <source>
        <dbReference type="PROSITE" id="PS50977"/>
    </source>
</evidence>
<evidence type="ECO:0000313" key="6">
    <source>
        <dbReference type="EMBL" id="SUZ55411.1"/>
    </source>
</evidence>
<evidence type="ECO:0000256" key="2">
    <source>
        <dbReference type="ARBA" id="ARBA00023125"/>
    </source>
</evidence>
<dbReference type="EMBL" id="UINC01000444">
    <property type="protein sequence ID" value="SUZ55411.1"/>
    <property type="molecule type" value="Genomic_DNA"/>
</dbReference>
<keyword evidence="1" id="KW-0805">Transcription regulation</keyword>
<dbReference type="PANTHER" id="PTHR30055">
    <property type="entry name" value="HTH-TYPE TRANSCRIPTIONAL REGULATOR RUTR"/>
    <property type="match status" value="1"/>
</dbReference>
<evidence type="ECO:0000256" key="1">
    <source>
        <dbReference type="ARBA" id="ARBA00023015"/>
    </source>
</evidence>
<dbReference type="SUPFAM" id="SSF46689">
    <property type="entry name" value="Homeodomain-like"/>
    <property type="match status" value="1"/>
</dbReference>
<organism evidence="6">
    <name type="scientific">marine metagenome</name>
    <dbReference type="NCBI Taxonomy" id="408172"/>
    <lineage>
        <taxon>unclassified sequences</taxon>
        <taxon>metagenomes</taxon>
        <taxon>ecological metagenomes</taxon>
    </lineage>
</organism>
<dbReference type="InterPro" id="IPR001647">
    <property type="entry name" value="HTH_TetR"/>
</dbReference>
<gene>
    <name evidence="6" type="ORF">METZ01_LOCUS8265</name>
</gene>
<name>A0A381NLE7_9ZZZZ</name>